<protein>
    <submittedName>
        <fullName evidence="2">Uncharacterized protein</fullName>
    </submittedName>
</protein>
<sequence length="251" mass="29564">NEFDYSDNKAGVEDPAEFQKVIDEGLIEIKEILDKVTPDERVLNIIWHQYDFHNIKTLIKAKITGKTFEDVESLMNRMGAIPVESLKTVILEDGDAPFGLHDHTEKYLKKKIKNVQELFEKEKNPQVIDLFLDQKLMKIIYGIAVDSQNKFLINYVKKLIDLTNIKLFFRMKPQDKELDLYEIAFLWNGNIPYAKFEQAYKNKLSDFPEAMKLTDYAKIVVEGYKHYEDEKTFIFLEKEVENYLTNYIKEA</sequence>
<dbReference type="InterPro" id="IPR035067">
    <property type="entry name" value="V-type_ATPase_csu/dsu"/>
</dbReference>
<dbReference type="Pfam" id="PF01992">
    <property type="entry name" value="vATP-synt_AC39"/>
    <property type="match status" value="1"/>
</dbReference>
<dbReference type="GO" id="GO:0046961">
    <property type="term" value="F:proton-transporting ATPase activity, rotational mechanism"/>
    <property type="evidence" value="ECO:0007669"/>
    <property type="project" value="InterPro"/>
</dbReference>
<dbReference type="AlphaFoldDB" id="X0XJS6"/>
<gene>
    <name evidence="2" type="ORF">S01H1_65248</name>
</gene>
<evidence type="ECO:0000256" key="1">
    <source>
        <dbReference type="ARBA" id="ARBA00006709"/>
    </source>
</evidence>
<evidence type="ECO:0000313" key="2">
    <source>
        <dbReference type="EMBL" id="GAG35582.1"/>
    </source>
</evidence>
<dbReference type="PANTHER" id="PTHR38682:SF1">
    <property type="entry name" value="V-TYPE ATP SYNTHASE SUBUNIT C"/>
    <property type="match status" value="1"/>
</dbReference>
<reference evidence="2" key="1">
    <citation type="journal article" date="2014" name="Front. Microbiol.">
        <title>High frequency of phylogenetically diverse reductive dehalogenase-homologous genes in deep subseafloor sedimentary metagenomes.</title>
        <authorList>
            <person name="Kawai M."/>
            <person name="Futagami T."/>
            <person name="Toyoda A."/>
            <person name="Takaki Y."/>
            <person name="Nishi S."/>
            <person name="Hori S."/>
            <person name="Arai W."/>
            <person name="Tsubouchi T."/>
            <person name="Morono Y."/>
            <person name="Uchiyama I."/>
            <person name="Ito T."/>
            <person name="Fujiyama A."/>
            <person name="Inagaki F."/>
            <person name="Takami H."/>
        </authorList>
    </citation>
    <scope>NUCLEOTIDE SEQUENCE</scope>
    <source>
        <strain evidence="2">Expedition CK06-06</strain>
    </source>
</reference>
<dbReference type="InterPro" id="IPR002843">
    <property type="entry name" value="ATPase_V0-cplx_csu/dsu"/>
</dbReference>
<dbReference type="SUPFAM" id="SSF103486">
    <property type="entry name" value="V-type ATP synthase subunit C"/>
    <property type="match status" value="1"/>
</dbReference>
<dbReference type="InterPro" id="IPR050873">
    <property type="entry name" value="V-ATPase_V0D/AC39_subunit"/>
</dbReference>
<comment type="similarity">
    <text evidence="1">Belongs to the V-ATPase V0D/AC39 subunit family.</text>
</comment>
<dbReference type="InterPro" id="IPR036079">
    <property type="entry name" value="ATPase_csu/dsu_sf"/>
</dbReference>
<comment type="caution">
    <text evidence="2">The sequence shown here is derived from an EMBL/GenBank/DDBJ whole genome shotgun (WGS) entry which is preliminary data.</text>
</comment>
<dbReference type="Gene3D" id="1.20.1690.10">
    <property type="entry name" value="V-type ATP synthase subunit C domain"/>
    <property type="match status" value="2"/>
</dbReference>
<accession>X0XJS6</accession>
<proteinExistence type="inferred from homology"/>
<feature type="non-terminal residue" evidence="2">
    <location>
        <position position="251"/>
    </location>
</feature>
<feature type="non-terminal residue" evidence="2">
    <location>
        <position position="1"/>
    </location>
</feature>
<name>X0XJS6_9ZZZZ</name>
<dbReference type="EMBL" id="BARS01043060">
    <property type="protein sequence ID" value="GAG35582.1"/>
    <property type="molecule type" value="Genomic_DNA"/>
</dbReference>
<dbReference type="PANTHER" id="PTHR38682">
    <property type="entry name" value="V-TYPE ATP SYNTHASE SUBUNIT C"/>
    <property type="match status" value="1"/>
</dbReference>
<organism evidence="2">
    <name type="scientific">marine sediment metagenome</name>
    <dbReference type="NCBI Taxonomy" id="412755"/>
    <lineage>
        <taxon>unclassified sequences</taxon>
        <taxon>metagenomes</taxon>
        <taxon>ecological metagenomes</taxon>
    </lineage>
</organism>